<keyword evidence="1" id="KW-0808">Transferase</keyword>
<dbReference type="RefSeq" id="WP_406648310.1">
    <property type="nucleotide sequence ID" value="NZ_CP123584.1"/>
</dbReference>
<dbReference type="InterPro" id="IPR023606">
    <property type="entry name" value="CoA-Trfase_III_dom_1_sf"/>
</dbReference>
<evidence type="ECO:0000313" key="2">
    <source>
        <dbReference type="EMBL" id="WZK89848.1"/>
    </source>
</evidence>
<proteinExistence type="predicted"/>
<accession>A0ABZ2XVX5</accession>
<dbReference type="Gene3D" id="3.30.1540.10">
    <property type="entry name" value="formyl-coa transferase, domain 3"/>
    <property type="match status" value="1"/>
</dbReference>
<gene>
    <name evidence="2" type="ORF">QEZ52_04675</name>
</gene>
<dbReference type="InterPro" id="IPR044855">
    <property type="entry name" value="CoA-Trfase_III_dom3_sf"/>
</dbReference>
<dbReference type="PANTHER" id="PTHR48207:SF3">
    <property type="entry name" value="SUCCINATE--HYDROXYMETHYLGLUTARATE COA-TRANSFERASE"/>
    <property type="match status" value="1"/>
</dbReference>
<reference evidence="2 3" key="1">
    <citation type="submission" date="2023-04" db="EMBL/GenBank/DDBJ databases">
        <title>Complete genome sequence of Alisedimentitalea scapharcae.</title>
        <authorList>
            <person name="Rong J.-C."/>
            <person name="Yi M.-L."/>
            <person name="Zhao Q."/>
        </authorList>
    </citation>
    <scope>NUCLEOTIDE SEQUENCE [LARGE SCALE GENOMIC DNA]</scope>
    <source>
        <strain evidence="2 3">KCTC 42119</strain>
    </source>
</reference>
<organism evidence="2 3">
    <name type="scientific">Aliisedimentitalea scapharcae</name>
    <dbReference type="NCBI Taxonomy" id="1524259"/>
    <lineage>
        <taxon>Bacteria</taxon>
        <taxon>Pseudomonadati</taxon>
        <taxon>Pseudomonadota</taxon>
        <taxon>Alphaproteobacteria</taxon>
        <taxon>Rhodobacterales</taxon>
        <taxon>Roseobacteraceae</taxon>
        <taxon>Aliisedimentitalea</taxon>
    </lineage>
</organism>
<dbReference type="EMBL" id="CP123584">
    <property type="protein sequence ID" value="WZK89848.1"/>
    <property type="molecule type" value="Genomic_DNA"/>
</dbReference>
<evidence type="ECO:0000313" key="3">
    <source>
        <dbReference type="Proteomes" id="UP001623232"/>
    </source>
</evidence>
<dbReference type="PANTHER" id="PTHR48207">
    <property type="entry name" value="SUCCINATE--HYDROXYMETHYLGLUTARATE COA-TRANSFERASE"/>
    <property type="match status" value="1"/>
</dbReference>
<dbReference type="Pfam" id="PF02515">
    <property type="entry name" value="CoA_transf_3"/>
    <property type="match status" value="1"/>
</dbReference>
<dbReference type="SUPFAM" id="SSF89796">
    <property type="entry name" value="CoA-transferase family III (CaiB/BaiF)"/>
    <property type="match status" value="1"/>
</dbReference>
<dbReference type="Gene3D" id="3.40.50.10540">
    <property type="entry name" value="Crotonobetainyl-coa:carnitine coa-transferase, domain 1"/>
    <property type="match status" value="1"/>
</dbReference>
<protein>
    <submittedName>
        <fullName evidence="2">CaiB/BaiF CoA-transferase family protein</fullName>
    </submittedName>
</protein>
<dbReference type="InterPro" id="IPR050483">
    <property type="entry name" value="CoA-transferase_III_domain"/>
</dbReference>
<dbReference type="InterPro" id="IPR003673">
    <property type="entry name" value="CoA-Trfase_fam_III"/>
</dbReference>
<sequence>MRPFEGLRVLDLTHVFAGPFSAYQLGVLGAEVIKIEAPGAPDMTRDDGAIADLNDQGMGLFFQAQGGGKRALALDLKAPEGRAVFDDLVRGADVVVQNDTRPAARRLGLEYERLKALNPGLIFCSISGFGQTGPKQDHPAYDIVIQAFAGVMTSNGTPDTTPVRVGPAMIDYGTGSQAALAISAALYGRQVTGLGREIDVSMADCALMLMNSHTKTTLATGTGPRPNGNQDPTLAGYSCYDTADGQVMLGAFTNRQMANLMRALGNDSAADEIENTPRSEIGGRRAQDAAFLSEVLATETAQHWEDVLNAHHVPAARVRRLEESLNEEQFRSRAVIQDLGGAGFAVAGYSYDHGSPRLDASPRPHGADTDAILSDMGLSPQQIQTLRNRGVIGAA</sequence>
<name>A0ABZ2XVX5_9RHOB</name>
<dbReference type="Proteomes" id="UP001623232">
    <property type="component" value="Chromosome"/>
</dbReference>
<evidence type="ECO:0000256" key="1">
    <source>
        <dbReference type="ARBA" id="ARBA00022679"/>
    </source>
</evidence>
<keyword evidence="3" id="KW-1185">Reference proteome</keyword>